<evidence type="ECO:0000256" key="7">
    <source>
        <dbReference type="ARBA" id="ARBA00023235"/>
    </source>
</evidence>
<evidence type="ECO:0000313" key="11">
    <source>
        <dbReference type="Proteomes" id="UP000444980"/>
    </source>
</evidence>
<dbReference type="NCBIfam" id="TIGR00689">
    <property type="entry name" value="rpiB_lacA_lacB"/>
    <property type="match status" value="1"/>
</dbReference>
<proteinExistence type="inferred from homology"/>
<sequence length="220" mass="22603">MGISQGWSRGALANRAGGSQCASGGSCCGSGAGPAGIPGTEGIGDDKPGAFTGWDTPSNYSGAMRVYLGADHAGFELKNRIAEHLTATGHEVVDCGAHTYDALDDYPAFCIDAAKRTVADPGSLGIVLGGSGNGEQIAANKVPGARCALAWSVETAELARQHNNAQLIGIGGRMHTEAQALAIVDAFLATPWSGEERHQRRIDILDEYERTGEAPAVPGA</sequence>
<comment type="subunit">
    <text evidence="4">Homodimer.</text>
</comment>
<evidence type="ECO:0000313" key="10">
    <source>
        <dbReference type="EMBL" id="GED97558.1"/>
    </source>
</evidence>
<dbReference type="Pfam" id="PF02502">
    <property type="entry name" value="LacAB_rpiB"/>
    <property type="match status" value="1"/>
</dbReference>
<evidence type="ECO:0000256" key="2">
    <source>
        <dbReference type="ARBA" id="ARBA00004988"/>
    </source>
</evidence>
<accession>A0A7I9UWL1</accession>
<comment type="catalytic activity">
    <reaction evidence="1">
        <text>aldehydo-D-ribose 5-phosphate = D-ribulose 5-phosphate</text>
        <dbReference type="Rhea" id="RHEA:14657"/>
        <dbReference type="ChEBI" id="CHEBI:58121"/>
        <dbReference type="ChEBI" id="CHEBI:58273"/>
        <dbReference type="EC" id="5.3.1.6"/>
    </reaction>
</comment>
<dbReference type="InterPro" id="IPR003500">
    <property type="entry name" value="RpiB_LacA_LacB"/>
</dbReference>
<keyword evidence="8" id="KW-0119">Carbohydrate metabolism</keyword>
<keyword evidence="7" id="KW-0413">Isomerase</keyword>
<evidence type="ECO:0000256" key="6">
    <source>
        <dbReference type="ARBA" id="ARBA00014007"/>
    </source>
</evidence>
<dbReference type="SUPFAM" id="SSF89623">
    <property type="entry name" value="Ribose/Galactose isomerase RpiB/AlsB"/>
    <property type="match status" value="1"/>
</dbReference>
<dbReference type="PANTHER" id="PTHR30345">
    <property type="entry name" value="RIBOSE-5-PHOSPHATE ISOMERASE B"/>
    <property type="match status" value="1"/>
</dbReference>
<dbReference type="EMBL" id="BJOU01000001">
    <property type="protein sequence ID" value="GED97558.1"/>
    <property type="molecule type" value="Genomic_DNA"/>
</dbReference>
<dbReference type="InterPro" id="IPR036569">
    <property type="entry name" value="RpiB_LacA_LacB_sf"/>
</dbReference>
<dbReference type="NCBIfam" id="TIGR02133">
    <property type="entry name" value="RPI_actino"/>
    <property type="match status" value="1"/>
</dbReference>
<evidence type="ECO:0000256" key="3">
    <source>
        <dbReference type="ARBA" id="ARBA00008754"/>
    </source>
</evidence>
<dbReference type="AlphaFoldDB" id="A0A7I9UWL1"/>
<dbReference type="FunFam" id="3.40.1400.10:FF:000002">
    <property type="entry name" value="Ribose-5-phosphate isomerase B"/>
    <property type="match status" value="1"/>
</dbReference>
<comment type="caution">
    <text evidence="10">The sequence shown here is derived from an EMBL/GenBank/DDBJ whole genome shotgun (WGS) entry which is preliminary data.</text>
</comment>
<reference evidence="11" key="1">
    <citation type="submission" date="2019-06" db="EMBL/GenBank/DDBJ databases">
        <title>Gordonia isolated from sludge of a wastewater treatment plant.</title>
        <authorList>
            <person name="Tamura T."/>
            <person name="Aoyama K."/>
            <person name="Kang Y."/>
            <person name="Saito S."/>
            <person name="Akiyama N."/>
            <person name="Yazawa K."/>
            <person name="Gonoi T."/>
            <person name="Mikami Y."/>
        </authorList>
    </citation>
    <scope>NUCLEOTIDE SEQUENCE [LARGE SCALE GENOMIC DNA]</scope>
    <source>
        <strain evidence="11">NBRC 107697</strain>
    </source>
</reference>
<dbReference type="GO" id="GO:0004751">
    <property type="term" value="F:ribose-5-phosphate isomerase activity"/>
    <property type="evidence" value="ECO:0007669"/>
    <property type="project" value="UniProtKB-EC"/>
</dbReference>
<evidence type="ECO:0000256" key="4">
    <source>
        <dbReference type="ARBA" id="ARBA00011738"/>
    </source>
</evidence>
<dbReference type="PANTHER" id="PTHR30345:SF0">
    <property type="entry name" value="DNA DAMAGE-REPAIR_TOLERATION PROTEIN DRT102"/>
    <property type="match status" value="1"/>
</dbReference>
<dbReference type="Gene3D" id="3.40.1400.10">
    <property type="entry name" value="Sugar-phosphate isomerase, RpiB/LacA/LacB"/>
    <property type="match status" value="1"/>
</dbReference>
<comment type="pathway">
    <text evidence="2">Carbohydrate degradation; pentose phosphate pathway; D-ribose 5-phosphate from D-ribulose 5-phosphate (non-oxidative stage): step 1/1.</text>
</comment>
<dbReference type="NCBIfam" id="NF004051">
    <property type="entry name" value="PRK05571.1"/>
    <property type="match status" value="1"/>
</dbReference>
<dbReference type="GO" id="GO:0009052">
    <property type="term" value="P:pentose-phosphate shunt, non-oxidative branch"/>
    <property type="evidence" value="ECO:0007669"/>
    <property type="project" value="TreeGrafter"/>
</dbReference>
<dbReference type="EC" id="5.3.1.6" evidence="5"/>
<name>A0A7I9UWL1_9ACTN</name>
<evidence type="ECO:0000256" key="9">
    <source>
        <dbReference type="ARBA" id="ARBA00032117"/>
    </source>
</evidence>
<dbReference type="GO" id="GO:0019316">
    <property type="term" value="P:D-allose catabolic process"/>
    <property type="evidence" value="ECO:0007669"/>
    <property type="project" value="TreeGrafter"/>
</dbReference>
<protein>
    <recommendedName>
        <fullName evidence="6">Ribose-5-phosphate isomerase B</fullName>
        <ecNumber evidence="5">5.3.1.6</ecNumber>
    </recommendedName>
    <alternativeName>
        <fullName evidence="9">Phosphoriboisomerase B</fullName>
    </alternativeName>
</protein>
<keyword evidence="11" id="KW-1185">Reference proteome</keyword>
<organism evidence="10 11">
    <name type="scientific">Gordonia crocea</name>
    <dbReference type="NCBI Taxonomy" id="589162"/>
    <lineage>
        <taxon>Bacteria</taxon>
        <taxon>Bacillati</taxon>
        <taxon>Actinomycetota</taxon>
        <taxon>Actinomycetes</taxon>
        <taxon>Mycobacteriales</taxon>
        <taxon>Gordoniaceae</taxon>
        <taxon>Gordonia</taxon>
    </lineage>
</organism>
<gene>
    <name evidence="10" type="ORF">nbrc107697_15970</name>
</gene>
<evidence type="ECO:0000256" key="5">
    <source>
        <dbReference type="ARBA" id="ARBA00011959"/>
    </source>
</evidence>
<dbReference type="InterPro" id="IPR011860">
    <property type="entry name" value="Rib-5-P_Isoase_Actino"/>
</dbReference>
<evidence type="ECO:0000256" key="8">
    <source>
        <dbReference type="ARBA" id="ARBA00023277"/>
    </source>
</evidence>
<comment type="similarity">
    <text evidence="3">Belongs to the LacAB/RpiB family.</text>
</comment>
<evidence type="ECO:0000256" key="1">
    <source>
        <dbReference type="ARBA" id="ARBA00001713"/>
    </source>
</evidence>
<dbReference type="Proteomes" id="UP000444980">
    <property type="component" value="Unassembled WGS sequence"/>
</dbReference>